<comment type="caution">
    <text evidence="1">The sequence shown here is derived from an EMBL/GenBank/DDBJ whole genome shotgun (WGS) entry which is preliminary data.</text>
</comment>
<evidence type="ECO:0008006" key="3">
    <source>
        <dbReference type="Google" id="ProtNLM"/>
    </source>
</evidence>
<reference evidence="1 2" key="1">
    <citation type="journal article" date="2012" name="ISME J.">
        <title>Nitrification expanded: discovery, physiology and genomics of a nitrite-oxidizing bacterium from the phylum Chloroflexi.</title>
        <authorList>
            <person name="Sorokin D.Y."/>
            <person name="Lucker S."/>
            <person name="Vejmelkova D."/>
            <person name="Kostrikina N.A."/>
            <person name="Kleerebezem R."/>
            <person name="Rijpstra W.I."/>
            <person name="Damste J.S."/>
            <person name="Le Paslier D."/>
            <person name="Muyzer G."/>
            <person name="Wagner M."/>
            <person name="van Loosdrecht M.C."/>
            <person name="Daims H."/>
        </authorList>
    </citation>
    <scope>NUCLEOTIDE SEQUENCE [LARGE SCALE GENOMIC DNA]</scope>
    <source>
        <strain evidence="2">none</strain>
    </source>
</reference>
<organism evidence="1 2">
    <name type="scientific">Nitrolancea hollandica Lb</name>
    <dbReference type="NCBI Taxonomy" id="1129897"/>
    <lineage>
        <taxon>Bacteria</taxon>
        <taxon>Pseudomonadati</taxon>
        <taxon>Thermomicrobiota</taxon>
        <taxon>Thermomicrobia</taxon>
        <taxon>Sphaerobacterales</taxon>
        <taxon>Sphaerobacterineae</taxon>
        <taxon>Sphaerobacteraceae</taxon>
        <taxon>Nitrolancea</taxon>
    </lineage>
</organism>
<evidence type="ECO:0000313" key="1">
    <source>
        <dbReference type="EMBL" id="CCF85486.1"/>
    </source>
</evidence>
<dbReference type="AlphaFoldDB" id="I4ELC4"/>
<sequence>MLGHATITLTLDTYSHLVPVLHSQAAAAMDALFGSG</sequence>
<accession>I4ELC4</accession>
<dbReference type="EMBL" id="CAGS01000446">
    <property type="protein sequence ID" value="CCF85486.1"/>
    <property type="molecule type" value="Genomic_DNA"/>
</dbReference>
<dbReference type="Proteomes" id="UP000004221">
    <property type="component" value="Unassembled WGS sequence"/>
</dbReference>
<name>I4ELC4_9BACT</name>
<keyword evidence="2" id="KW-1185">Reference proteome</keyword>
<protein>
    <recommendedName>
        <fullName evidence="3">Integrase</fullName>
    </recommendedName>
</protein>
<proteinExistence type="predicted"/>
<gene>
    <name evidence="1" type="ORF">NITHO_500021</name>
</gene>
<evidence type="ECO:0000313" key="2">
    <source>
        <dbReference type="Proteomes" id="UP000004221"/>
    </source>
</evidence>